<evidence type="ECO:0000256" key="4">
    <source>
        <dbReference type="ARBA" id="ARBA00022679"/>
    </source>
</evidence>
<feature type="domain" description="Diacylglycerol glucosyltransferase N-terminal" evidence="6">
    <location>
        <begin position="15"/>
        <end position="181"/>
    </location>
</feature>
<proteinExistence type="inferred from homology"/>
<evidence type="ECO:0000259" key="6">
    <source>
        <dbReference type="Pfam" id="PF06925"/>
    </source>
</evidence>
<dbReference type="EMBL" id="JBHUEO010000012">
    <property type="protein sequence ID" value="MFD1706328.1"/>
    <property type="molecule type" value="Genomic_DNA"/>
</dbReference>
<evidence type="ECO:0000313" key="7">
    <source>
        <dbReference type="EMBL" id="MFD1706328.1"/>
    </source>
</evidence>
<comment type="caution">
    <text evidence="7">The sequence shown here is derived from an EMBL/GenBank/DDBJ whole genome shotgun (WGS) entry which is preliminary data.</text>
</comment>
<comment type="similarity">
    <text evidence="2">Belongs to the glycosyltransferase 28 family.</text>
</comment>
<evidence type="ECO:0000256" key="3">
    <source>
        <dbReference type="ARBA" id="ARBA00022676"/>
    </source>
</evidence>
<reference evidence="8" key="1">
    <citation type="journal article" date="2019" name="Int. J. Syst. Evol. Microbiol.">
        <title>The Global Catalogue of Microorganisms (GCM) 10K type strain sequencing project: providing services to taxonomists for standard genome sequencing and annotation.</title>
        <authorList>
            <consortium name="The Broad Institute Genomics Platform"/>
            <consortium name="The Broad Institute Genome Sequencing Center for Infectious Disease"/>
            <person name="Wu L."/>
            <person name="Ma J."/>
        </authorList>
    </citation>
    <scope>NUCLEOTIDE SEQUENCE [LARGE SCALE GENOMIC DNA]</scope>
    <source>
        <strain evidence="8">CGMCC 1.12295</strain>
    </source>
</reference>
<keyword evidence="8" id="KW-1185">Reference proteome</keyword>
<dbReference type="Pfam" id="PF04101">
    <property type="entry name" value="Glyco_tran_28_C"/>
    <property type="match status" value="1"/>
</dbReference>
<feature type="domain" description="Glycosyl transferase family 28 C-terminal" evidence="5">
    <location>
        <begin position="201"/>
        <end position="344"/>
    </location>
</feature>
<sequence>MRVLFLPFLQIPSGHHHVADCIQTQLEQIHKDCHCEKVDIFSYSYGKIENWASSLYLQWIHRFPRLYSSIYRTAAVKEMKRNKRFYMYELLFLHFIKDLLKEKNPDVVICTHALPSYMLVRLKKLNMWSGLLINAYTDYFINNLWGMEGVDYHFVPSKKVKDHLIKQGIKAQSIFITGIPVHPLFKSQHEKVIKDQLYTALISGGNMGAGSISKLLERLHPAGKIRYKVLCGKNHRLYQYMKDFNHPLVQPLPFISSKGKMNHLYNETDLIITKPGGVTISESLVKKLPIFIYDVLPGQEEQNLQFLKNKGLVYHLDGWKVQENVEEEIWNILHHQKHNMTHAIQQYLEEIELEDPASLIIEKIKSGR</sequence>
<dbReference type="SUPFAM" id="SSF53756">
    <property type="entry name" value="UDP-Glycosyltransferase/glycogen phosphorylase"/>
    <property type="match status" value="1"/>
</dbReference>
<protein>
    <submittedName>
        <fullName evidence="7">Glycosyltransferase</fullName>
    </submittedName>
</protein>
<dbReference type="Pfam" id="PF06925">
    <property type="entry name" value="MGDG_synth"/>
    <property type="match status" value="1"/>
</dbReference>
<dbReference type="Gene3D" id="3.40.50.2000">
    <property type="entry name" value="Glycogen Phosphorylase B"/>
    <property type="match status" value="1"/>
</dbReference>
<evidence type="ECO:0000256" key="1">
    <source>
        <dbReference type="ARBA" id="ARBA00004370"/>
    </source>
</evidence>
<gene>
    <name evidence="7" type="ORF">ACFSCZ_06100</name>
</gene>
<accession>A0ABW4KGS5</accession>
<evidence type="ECO:0000259" key="5">
    <source>
        <dbReference type="Pfam" id="PF04101"/>
    </source>
</evidence>
<evidence type="ECO:0000313" key="8">
    <source>
        <dbReference type="Proteomes" id="UP001597301"/>
    </source>
</evidence>
<dbReference type="RefSeq" id="WP_380772917.1">
    <property type="nucleotide sequence ID" value="NZ_JBHUEO010000012.1"/>
</dbReference>
<dbReference type="InterPro" id="IPR007235">
    <property type="entry name" value="Glyco_trans_28_C"/>
</dbReference>
<dbReference type="InterPro" id="IPR050519">
    <property type="entry name" value="Glycosyltransf_28_UgtP"/>
</dbReference>
<dbReference type="PANTHER" id="PTHR43025">
    <property type="entry name" value="MONOGALACTOSYLDIACYLGLYCEROL SYNTHASE"/>
    <property type="match status" value="1"/>
</dbReference>
<keyword evidence="3" id="KW-0328">Glycosyltransferase</keyword>
<evidence type="ECO:0000256" key="2">
    <source>
        <dbReference type="ARBA" id="ARBA00006962"/>
    </source>
</evidence>
<dbReference type="Proteomes" id="UP001597301">
    <property type="component" value="Unassembled WGS sequence"/>
</dbReference>
<dbReference type="PANTHER" id="PTHR43025:SF3">
    <property type="entry name" value="MONOGALACTOSYLDIACYLGLYCEROL SYNTHASE 1, CHLOROPLASTIC"/>
    <property type="match status" value="1"/>
</dbReference>
<comment type="subcellular location">
    <subcellularLocation>
        <location evidence="1">Membrane</location>
    </subcellularLocation>
</comment>
<keyword evidence="4" id="KW-0808">Transferase</keyword>
<name>A0ABW4KGS5_9BACI</name>
<organism evidence="7 8">
    <name type="scientific">Siminovitchia sediminis</name>
    <dbReference type="NCBI Taxonomy" id="1274353"/>
    <lineage>
        <taxon>Bacteria</taxon>
        <taxon>Bacillati</taxon>
        <taxon>Bacillota</taxon>
        <taxon>Bacilli</taxon>
        <taxon>Bacillales</taxon>
        <taxon>Bacillaceae</taxon>
        <taxon>Siminovitchia</taxon>
    </lineage>
</organism>
<dbReference type="InterPro" id="IPR009695">
    <property type="entry name" value="Diacylglyc_glucosyltr_N"/>
</dbReference>